<keyword evidence="3" id="KW-1185">Reference proteome</keyword>
<comment type="caution">
    <text evidence="2">The sequence shown here is derived from an EMBL/GenBank/DDBJ whole genome shotgun (WGS) entry which is preliminary data.</text>
</comment>
<sequence length="40" mass="4321">MHATVIAIADATPLNGQDSFNLHHSSSDPRNQSLRIPNHG</sequence>
<accession>A0AAV5MW40</accession>
<feature type="region of interest" description="Disordered" evidence="1">
    <location>
        <begin position="14"/>
        <end position="40"/>
    </location>
</feature>
<dbReference type="AlphaFoldDB" id="A0AAV5MW40"/>
<dbReference type="Proteomes" id="UP001054252">
    <property type="component" value="Unassembled WGS sequence"/>
</dbReference>
<evidence type="ECO:0000313" key="3">
    <source>
        <dbReference type="Proteomes" id="UP001054252"/>
    </source>
</evidence>
<evidence type="ECO:0000313" key="2">
    <source>
        <dbReference type="EMBL" id="GKV54040.1"/>
    </source>
</evidence>
<name>A0AAV5MW40_9ROSI</name>
<proteinExistence type="predicted"/>
<reference evidence="2 3" key="1">
    <citation type="journal article" date="2021" name="Commun. Biol.">
        <title>The genome of Shorea leprosula (Dipterocarpaceae) highlights the ecological relevance of drought in aseasonal tropical rainforests.</title>
        <authorList>
            <person name="Ng K.K.S."/>
            <person name="Kobayashi M.J."/>
            <person name="Fawcett J.A."/>
            <person name="Hatakeyama M."/>
            <person name="Paape T."/>
            <person name="Ng C.H."/>
            <person name="Ang C.C."/>
            <person name="Tnah L.H."/>
            <person name="Lee C.T."/>
            <person name="Nishiyama T."/>
            <person name="Sese J."/>
            <person name="O'Brien M.J."/>
            <person name="Copetti D."/>
            <person name="Mohd Noor M.I."/>
            <person name="Ong R.C."/>
            <person name="Putra M."/>
            <person name="Sireger I.Z."/>
            <person name="Indrioko S."/>
            <person name="Kosugi Y."/>
            <person name="Izuno A."/>
            <person name="Isagi Y."/>
            <person name="Lee S.L."/>
            <person name="Shimizu K.K."/>
        </authorList>
    </citation>
    <scope>NUCLEOTIDE SEQUENCE [LARGE SCALE GENOMIC DNA]</scope>
    <source>
        <strain evidence="2">214</strain>
    </source>
</reference>
<protein>
    <submittedName>
        <fullName evidence="2">Uncharacterized protein</fullName>
    </submittedName>
</protein>
<gene>
    <name evidence="2" type="ORF">SLEP1_g60550</name>
</gene>
<organism evidence="2 3">
    <name type="scientific">Rubroshorea leprosula</name>
    <dbReference type="NCBI Taxonomy" id="152421"/>
    <lineage>
        <taxon>Eukaryota</taxon>
        <taxon>Viridiplantae</taxon>
        <taxon>Streptophyta</taxon>
        <taxon>Embryophyta</taxon>
        <taxon>Tracheophyta</taxon>
        <taxon>Spermatophyta</taxon>
        <taxon>Magnoliopsida</taxon>
        <taxon>eudicotyledons</taxon>
        <taxon>Gunneridae</taxon>
        <taxon>Pentapetalae</taxon>
        <taxon>rosids</taxon>
        <taxon>malvids</taxon>
        <taxon>Malvales</taxon>
        <taxon>Dipterocarpaceae</taxon>
        <taxon>Rubroshorea</taxon>
    </lineage>
</organism>
<dbReference type="EMBL" id="BPVZ01002864">
    <property type="protein sequence ID" value="GKV54040.1"/>
    <property type="molecule type" value="Genomic_DNA"/>
</dbReference>
<evidence type="ECO:0000256" key="1">
    <source>
        <dbReference type="SAM" id="MobiDB-lite"/>
    </source>
</evidence>